<keyword evidence="3" id="KW-1185">Reference proteome</keyword>
<gene>
    <name evidence="2" type="ORF">BD289DRAFT_482646</name>
</gene>
<keyword evidence="1" id="KW-0732">Signal</keyword>
<evidence type="ECO:0000256" key="1">
    <source>
        <dbReference type="SAM" id="SignalP"/>
    </source>
</evidence>
<feature type="chain" id="PRO_5015551055" description="Extracellular membrane protein CFEM domain-containing protein" evidence="1">
    <location>
        <begin position="18"/>
        <end position="87"/>
    </location>
</feature>
<feature type="signal peptide" evidence="1">
    <location>
        <begin position="1"/>
        <end position="17"/>
    </location>
</feature>
<dbReference type="Proteomes" id="UP000241462">
    <property type="component" value="Unassembled WGS sequence"/>
</dbReference>
<dbReference type="InParanoid" id="A0A2T3A865"/>
<evidence type="ECO:0000313" key="3">
    <source>
        <dbReference type="Proteomes" id="UP000241462"/>
    </source>
</evidence>
<evidence type="ECO:0008006" key="4">
    <source>
        <dbReference type="Google" id="ProtNLM"/>
    </source>
</evidence>
<dbReference type="AlphaFoldDB" id="A0A2T3A865"/>
<reference evidence="2 3" key="1">
    <citation type="journal article" date="2018" name="Mycol. Prog.">
        <title>Coniella lustricola, a new species from submerged detritus.</title>
        <authorList>
            <person name="Raudabaugh D.B."/>
            <person name="Iturriaga T."/>
            <person name="Carver A."/>
            <person name="Mondo S."/>
            <person name="Pangilinan J."/>
            <person name="Lipzen A."/>
            <person name="He G."/>
            <person name="Amirebrahimi M."/>
            <person name="Grigoriev I.V."/>
            <person name="Miller A.N."/>
        </authorList>
    </citation>
    <scope>NUCLEOTIDE SEQUENCE [LARGE SCALE GENOMIC DNA]</scope>
    <source>
        <strain evidence="2 3">B22-T-1</strain>
    </source>
</reference>
<sequence>MRFSTILVAAFASVSMAASLEGASLFGRQDATFCPCWPDCGCTDDLNCYCETGVSDPAPCYPDCGCPSGETAQCTIEQIDLVQCELL</sequence>
<name>A0A2T3A865_9PEZI</name>
<dbReference type="EMBL" id="KZ678441">
    <property type="protein sequence ID" value="PSR85536.1"/>
    <property type="molecule type" value="Genomic_DNA"/>
</dbReference>
<protein>
    <recommendedName>
        <fullName evidence="4">Extracellular membrane protein CFEM domain-containing protein</fullName>
    </recommendedName>
</protein>
<organism evidence="2 3">
    <name type="scientific">Coniella lustricola</name>
    <dbReference type="NCBI Taxonomy" id="2025994"/>
    <lineage>
        <taxon>Eukaryota</taxon>
        <taxon>Fungi</taxon>
        <taxon>Dikarya</taxon>
        <taxon>Ascomycota</taxon>
        <taxon>Pezizomycotina</taxon>
        <taxon>Sordariomycetes</taxon>
        <taxon>Sordariomycetidae</taxon>
        <taxon>Diaporthales</taxon>
        <taxon>Schizoparmaceae</taxon>
        <taxon>Coniella</taxon>
    </lineage>
</organism>
<evidence type="ECO:0000313" key="2">
    <source>
        <dbReference type="EMBL" id="PSR85536.1"/>
    </source>
</evidence>
<accession>A0A2T3A865</accession>
<proteinExistence type="predicted"/>